<dbReference type="GeneID" id="117150266"/>
<protein>
    <submittedName>
        <fullName evidence="2">Uncharacterized protein LOC117150266</fullName>
    </submittedName>
</protein>
<sequence length="106" mass="12106">MKRLRRQRTRTQKKMHDVAAPGCKLTLLHVRRVRIGFPQLLALAGWQLRARATQSHHSVLALFCPLNRQGCTSGRVQRELIKSDFSLSGYVIDNCTILHISVKAQF</sequence>
<proteinExistence type="predicted"/>
<gene>
    <name evidence="2" type="primary">LOC117150266</name>
</gene>
<dbReference type="RefSeq" id="XP_033172963.1">
    <property type="nucleotide sequence ID" value="XM_033317072.1"/>
</dbReference>
<keyword evidence="1" id="KW-1185">Reference proteome</keyword>
<organism evidence="1 2">
    <name type="scientific">Drosophila mauritiana</name>
    <name type="common">Fruit fly</name>
    <dbReference type="NCBI Taxonomy" id="7226"/>
    <lineage>
        <taxon>Eukaryota</taxon>
        <taxon>Metazoa</taxon>
        <taxon>Ecdysozoa</taxon>
        <taxon>Arthropoda</taxon>
        <taxon>Hexapoda</taxon>
        <taxon>Insecta</taxon>
        <taxon>Pterygota</taxon>
        <taxon>Neoptera</taxon>
        <taxon>Endopterygota</taxon>
        <taxon>Diptera</taxon>
        <taxon>Brachycera</taxon>
        <taxon>Muscomorpha</taxon>
        <taxon>Ephydroidea</taxon>
        <taxon>Drosophilidae</taxon>
        <taxon>Drosophila</taxon>
        <taxon>Sophophora</taxon>
    </lineage>
</organism>
<evidence type="ECO:0000313" key="1">
    <source>
        <dbReference type="Proteomes" id="UP000515162"/>
    </source>
</evidence>
<dbReference type="Proteomes" id="UP000515162">
    <property type="component" value="Chromosome 2L"/>
</dbReference>
<evidence type="ECO:0000313" key="2">
    <source>
        <dbReference type="RefSeq" id="XP_033172963.1"/>
    </source>
</evidence>
<reference evidence="2" key="1">
    <citation type="submission" date="2025-08" db="UniProtKB">
        <authorList>
            <consortium name="RefSeq"/>
        </authorList>
    </citation>
    <scope>IDENTIFICATION</scope>
    <source>
        <strain evidence="2">Mau12</strain>
        <tissue evidence="2">Whole Body</tissue>
    </source>
</reference>
<accession>A0A6P8KV18</accession>
<name>A0A6P8KV18_DROMA</name>
<dbReference type="AlphaFoldDB" id="A0A6P8KV18"/>